<evidence type="ECO:0000259" key="1">
    <source>
        <dbReference type="Pfam" id="PF01814"/>
    </source>
</evidence>
<evidence type="ECO:0000313" key="3">
    <source>
        <dbReference type="Proteomes" id="UP000326950"/>
    </source>
</evidence>
<dbReference type="Pfam" id="PF01814">
    <property type="entry name" value="Hemerythrin"/>
    <property type="match status" value="1"/>
</dbReference>
<name>A0A5N6UMD3_ASPTM</name>
<dbReference type="OrthoDB" id="9983919at2759"/>
<dbReference type="EMBL" id="ML738668">
    <property type="protein sequence ID" value="KAE8159797.1"/>
    <property type="molecule type" value="Genomic_DNA"/>
</dbReference>
<dbReference type="PANTHER" id="PTHR35585">
    <property type="entry name" value="HHE DOMAIN PROTEIN (AFU_ORTHOLOGUE AFUA_4G00730)"/>
    <property type="match status" value="1"/>
</dbReference>
<keyword evidence="3" id="KW-1185">Reference proteome</keyword>
<sequence length="221" mass="25601">MYSSRYLSQALWAPTQYSFTRTTLRVGRGFRTTAPAATRVSELIKNDHRELEDAYNRILSAKTNDDKERWQNQFTWELARHSIGEELVVYPQMEKVLNNGKTMADHDRHEHQIVKEDLYKFQGLQPDDPEFIPTLKTLWANLAQHIKEEETRELPALEHVLSESDSDSMARSFGRTKKFIPTRSHPAAPDKPPYETVAGLMSAPMDRLGDMLRKFPDEPRS</sequence>
<protein>
    <submittedName>
        <fullName evidence="2">Hemerythrin HHE cation binding domain-containing protein</fullName>
    </submittedName>
</protein>
<evidence type="ECO:0000313" key="2">
    <source>
        <dbReference type="EMBL" id="KAE8159797.1"/>
    </source>
</evidence>
<dbReference type="Proteomes" id="UP000326950">
    <property type="component" value="Unassembled WGS sequence"/>
</dbReference>
<feature type="domain" description="Hemerythrin-like" evidence="1">
    <location>
        <begin position="41"/>
        <end position="157"/>
    </location>
</feature>
<accession>A0A5N6UMD3</accession>
<proteinExistence type="predicted"/>
<dbReference type="Gene3D" id="1.20.120.520">
    <property type="entry name" value="nmb1532 protein domain like"/>
    <property type="match status" value="1"/>
</dbReference>
<dbReference type="PANTHER" id="PTHR35585:SF1">
    <property type="entry name" value="HHE DOMAIN PROTEIN (AFU_ORTHOLOGUE AFUA_4G00730)"/>
    <property type="match status" value="1"/>
</dbReference>
<dbReference type="InterPro" id="IPR012312">
    <property type="entry name" value="Hemerythrin-like"/>
</dbReference>
<reference evidence="2 3" key="1">
    <citation type="submission" date="2019-04" db="EMBL/GenBank/DDBJ databases">
        <title>Friends and foes A comparative genomics study of 23 Aspergillus species from section Flavi.</title>
        <authorList>
            <consortium name="DOE Joint Genome Institute"/>
            <person name="Kjaerbolling I."/>
            <person name="Vesth T."/>
            <person name="Frisvad J.C."/>
            <person name="Nybo J.L."/>
            <person name="Theobald S."/>
            <person name="Kildgaard S."/>
            <person name="Isbrandt T."/>
            <person name="Kuo A."/>
            <person name="Sato A."/>
            <person name="Lyhne E.K."/>
            <person name="Kogle M.E."/>
            <person name="Wiebenga A."/>
            <person name="Kun R.S."/>
            <person name="Lubbers R.J."/>
            <person name="Makela M.R."/>
            <person name="Barry K."/>
            <person name="Chovatia M."/>
            <person name="Clum A."/>
            <person name="Daum C."/>
            <person name="Haridas S."/>
            <person name="He G."/>
            <person name="LaButti K."/>
            <person name="Lipzen A."/>
            <person name="Mondo S."/>
            <person name="Riley R."/>
            <person name="Salamov A."/>
            <person name="Simmons B.A."/>
            <person name="Magnuson J.K."/>
            <person name="Henrissat B."/>
            <person name="Mortensen U.H."/>
            <person name="Larsen T.O."/>
            <person name="Devries R.P."/>
            <person name="Grigoriev I.V."/>
            <person name="Machida M."/>
            <person name="Baker S.E."/>
            <person name="Andersen M.R."/>
        </authorList>
    </citation>
    <scope>NUCLEOTIDE SEQUENCE [LARGE SCALE GENOMIC DNA]</scope>
    <source>
        <strain evidence="2 3">CBS 117626</strain>
    </source>
</reference>
<gene>
    <name evidence="2" type="ORF">BDV40DRAFT_314405</name>
</gene>
<organism evidence="2 3">
    <name type="scientific">Aspergillus tamarii</name>
    <dbReference type="NCBI Taxonomy" id="41984"/>
    <lineage>
        <taxon>Eukaryota</taxon>
        <taxon>Fungi</taxon>
        <taxon>Dikarya</taxon>
        <taxon>Ascomycota</taxon>
        <taxon>Pezizomycotina</taxon>
        <taxon>Eurotiomycetes</taxon>
        <taxon>Eurotiomycetidae</taxon>
        <taxon>Eurotiales</taxon>
        <taxon>Aspergillaceae</taxon>
        <taxon>Aspergillus</taxon>
        <taxon>Aspergillus subgen. Circumdati</taxon>
    </lineage>
</organism>
<dbReference type="AlphaFoldDB" id="A0A5N6UMD3"/>